<evidence type="ECO:0000256" key="3">
    <source>
        <dbReference type="ARBA" id="ARBA00022989"/>
    </source>
</evidence>
<feature type="transmembrane region" description="Helical" evidence="5">
    <location>
        <begin position="143"/>
        <end position="174"/>
    </location>
</feature>
<evidence type="ECO:0000256" key="2">
    <source>
        <dbReference type="ARBA" id="ARBA00022692"/>
    </source>
</evidence>
<comment type="caution">
    <text evidence="6">The sequence shown here is derived from an EMBL/GenBank/DDBJ whole genome shotgun (WGS) entry which is preliminary data.</text>
</comment>
<keyword evidence="7" id="KW-1185">Reference proteome</keyword>
<dbReference type="InterPro" id="IPR007300">
    <property type="entry name" value="CidB/LrgB"/>
</dbReference>
<evidence type="ECO:0000256" key="1">
    <source>
        <dbReference type="ARBA" id="ARBA00004141"/>
    </source>
</evidence>
<accession>A0ABN1E1N2</accession>
<feature type="transmembrane region" description="Helical" evidence="5">
    <location>
        <begin position="6"/>
        <end position="29"/>
    </location>
</feature>
<keyword evidence="3 5" id="KW-1133">Transmembrane helix</keyword>
<evidence type="ECO:0000313" key="6">
    <source>
        <dbReference type="EMBL" id="GAA0557237.1"/>
    </source>
</evidence>
<dbReference type="EMBL" id="BAAADD010000001">
    <property type="protein sequence ID" value="GAA0557237.1"/>
    <property type="molecule type" value="Genomic_DNA"/>
</dbReference>
<evidence type="ECO:0000256" key="4">
    <source>
        <dbReference type="ARBA" id="ARBA00023136"/>
    </source>
</evidence>
<gene>
    <name evidence="6" type="ORF">GCM10008942_02130</name>
</gene>
<feature type="transmembrane region" description="Helical" evidence="5">
    <location>
        <begin position="71"/>
        <end position="90"/>
    </location>
</feature>
<keyword evidence="4 5" id="KW-0472">Membrane</keyword>
<reference evidence="6 7" key="1">
    <citation type="journal article" date="2019" name="Int. J. Syst. Evol. Microbiol.">
        <title>The Global Catalogue of Microorganisms (GCM) 10K type strain sequencing project: providing services to taxonomists for standard genome sequencing and annotation.</title>
        <authorList>
            <consortium name="The Broad Institute Genomics Platform"/>
            <consortium name="The Broad Institute Genome Sequencing Center for Infectious Disease"/>
            <person name="Wu L."/>
            <person name="Ma J."/>
        </authorList>
    </citation>
    <scope>NUCLEOTIDE SEQUENCE [LARGE SCALE GENOMIC DNA]</scope>
    <source>
        <strain evidence="6 7">JCM 15089</strain>
    </source>
</reference>
<dbReference type="PANTHER" id="PTHR30249">
    <property type="entry name" value="PUTATIVE SEROTONIN TRANSPORTER"/>
    <property type="match status" value="1"/>
</dbReference>
<dbReference type="Pfam" id="PF04172">
    <property type="entry name" value="LrgB"/>
    <property type="match status" value="1"/>
</dbReference>
<comment type="subcellular location">
    <subcellularLocation>
        <location evidence="1">Membrane</location>
        <topology evidence="1">Multi-pass membrane protein</topology>
    </subcellularLocation>
</comment>
<dbReference type="PANTHER" id="PTHR30249:SF0">
    <property type="entry name" value="PLASTIDAL GLYCOLATE_GLYCERATE TRANSLOCATOR 1, CHLOROPLASTIC"/>
    <property type="match status" value="1"/>
</dbReference>
<evidence type="ECO:0000313" key="7">
    <source>
        <dbReference type="Proteomes" id="UP001499951"/>
    </source>
</evidence>
<dbReference type="Proteomes" id="UP001499951">
    <property type="component" value="Unassembled WGS sequence"/>
</dbReference>
<protein>
    <submittedName>
        <fullName evidence="6">LrgB family protein</fullName>
    </submittedName>
</protein>
<name>A0ABN1E1N2_9PROT</name>
<dbReference type="RefSeq" id="WP_166930576.1">
    <property type="nucleotide sequence ID" value="NZ_BAAADD010000001.1"/>
</dbReference>
<organism evidence="6 7">
    <name type="scientific">Rhizomicrobium electricum</name>
    <dbReference type="NCBI Taxonomy" id="480070"/>
    <lineage>
        <taxon>Bacteria</taxon>
        <taxon>Pseudomonadati</taxon>
        <taxon>Pseudomonadota</taxon>
        <taxon>Alphaproteobacteria</taxon>
        <taxon>Micropepsales</taxon>
        <taxon>Micropepsaceae</taxon>
        <taxon>Rhizomicrobium</taxon>
    </lineage>
</organism>
<proteinExistence type="predicted"/>
<feature type="transmembrane region" description="Helical" evidence="5">
    <location>
        <begin position="211"/>
        <end position="234"/>
    </location>
</feature>
<evidence type="ECO:0000256" key="5">
    <source>
        <dbReference type="SAM" id="Phobius"/>
    </source>
</evidence>
<feature type="transmembrane region" description="Helical" evidence="5">
    <location>
        <begin position="102"/>
        <end position="123"/>
    </location>
</feature>
<sequence>MTDITRLWVYLSASPLLWLFATLAAYVLADRFAKMVGRHPLANPVMVATIPLALLLWSTKTPYTTYFEGAQFVHFMLGPATVALAVPLAAEFKRVRRLAVPILVALFAGSLTAIFSAVGIAWLLGAPHDVLASLAPKSVTTPIAMGIASLIGGLPSLTATIVVVTGILTGVIALPLTRLLRVHDHAAHGFASGLAGHGIGTARAFHDSPIAGTFAGLALALNGLLTAILAPLVMRLF</sequence>
<keyword evidence="2 5" id="KW-0812">Transmembrane</keyword>